<name>A0A0R3SKJ3_HYMDI</name>
<feature type="region of interest" description="Disordered" evidence="1">
    <location>
        <begin position="1"/>
        <end position="30"/>
    </location>
</feature>
<accession>A0A0R3SKJ3</accession>
<evidence type="ECO:0000313" key="2">
    <source>
        <dbReference type="EMBL" id="VDL57774.1"/>
    </source>
</evidence>
<dbReference type="AlphaFoldDB" id="A0A0R3SKJ3"/>
<evidence type="ECO:0000313" key="4">
    <source>
        <dbReference type="WBParaSite" id="HDID_0000545801-mRNA-1"/>
    </source>
</evidence>
<dbReference type="STRING" id="6216.A0A0R3SKJ3"/>
<organism evidence="4">
    <name type="scientific">Hymenolepis diminuta</name>
    <name type="common">Rat tapeworm</name>
    <dbReference type="NCBI Taxonomy" id="6216"/>
    <lineage>
        <taxon>Eukaryota</taxon>
        <taxon>Metazoa</taxon>
        <taxon>Spiralia</taxon>
        <taxon>Lophotrochozoa</taxon>
        <taxon>Platyhelminthes</taxon>
        <taxon>Cestoda</taxon>
        <taxon>Eucestoda</taxon>
        <taxon>Cyclophyllidea</taxon>
        <taxon>Hymenolepididae</taxon>
        <taxon>Hymenolepis</taxon>
    </lineage>
</organism>
<dbReference type="EMBL" id="UYSG01002831">
    <property type="protein sequence ID" value="VDL57774.1"/>
    <property type="molecule type" value="Genomic_DNA"/>
</dbReference>
<dbReference type="OrthoDB" id="5371837at2759"/>
<evidence type="ECO:0000256" key="1">
    <source>
        <dbReference type="SAM" id="MobiDB-lite"/>
    </source>
</evidence>
<proteinExistence type="predicted"/>
<reference evidence="2 3" key="2">
    <citation type="submission" date="2018-11" db="EMBL/GenBank/DDBJ databases">
        <authorList>
            <consortium name="Pathogen Informatics"/>
        </authorList>
    </citation>
    <scope>NUCLEOTIDE SEQUENCE [LARGE SCALE GENOMIC DNA]</scope>
</reference>
<protein>
    <submittedName>
        <fullName evidence="4">GCV_T domain-containing protein</fullName>
    </submittedName>
</protein>
<evidence type="ECO:0000313" key="3">
    <source>
        <dbReference type="Proteomes" id="UP000274504"/>
    </source>
</evidence>
<dbReference type="WBParaSite" id="HDID_0000545801-mRNA-1">
    <property type="protein sequence ID" value="HDID_0000545801-mRNA-1"/>
    <property type="gene ID" value="HDID_0000545801"/>
</dbReference>
<feature type="compositionally biased region" description="Polar residues" evidence="1">
    <location>
        <begin position="1"/>
        <end position="13"/>
    </location>
</feature>
<reference evidence="4" key="1">
    <citation type="submission" date="2017-02" db="UniProtKB">
        <authorList>
            <consortium name="WormBaseParasite"/>
        </authorList>
    </citation>
    <scope>IDENTIFICATION</scope>
</reference>
<dbReference type="Proteomes" id="UP000274504">
    <property type="component" value="Unassembled WGS sequence"/>
</dbReference>
<gene>
    <name evidence="2" type="ORF">HDID_LOCUS5456</name>
</gene>
<sequence length="168" mass="17710">MSAAKNTKPTSAAKTAPGAQSPPEGYYEASASGTRGLIDKMTKHTFVDVAFLPGGGDVCLVDAEFFKRVSARYYIATTAAPTADLLKAMVVGKKASSGDSTEGGNREVSLILARDSPCLLEWAGLNEKRLVDAKIDLLTVEERSTIQVMTVEGAGNGDTSCPGFRLDF</sequence>